<dbReference type="OrthoDB" id="3261222at2759"/>
<name>K2RIL7_MACPH</name>
<comment type="caution">
    <text evidence="2">The sequence shown here is derived from an EMBL/GenBank/DDBJ whole genome shotgun (WGS) entry which is preliminary data.</text>
</comment>
<protein>
    <submittedName>
        <fullName evidence="2">Uncharacterized protein</fullName>
    </submittedName>
</protein>
<gene>
    <name evidence="2" type="ORF">MPH_10140</name>
</gene>
<evidence type="ECO:0000313" key="2">
    <source>
        <dbReference type="EMBL" id="EKG12727.1"/>
    </source>
</evidence>
<dbReference type="VEuPathDB" id="FungiDB:MPH_10140"/>
<evidence type="ECO:0000313" key="3">
    <source>
        <dbReference type="Proteomes" id="UP000007129"/>
    </source>
</evidence>
<dbReference type="AlphaFoldDB" id="K2RIL7"/>
<dbReference type="InParanoid" id="K2RIL7"/>
<evidence type="ECO:0000256" key="1">
    <source>
        <dbReference type="SAM" id="MobiDB-lite"/>
    </source>
</evidence>
<proteinExistence type="predicted"/>
<reference evidence="2 3" key="1">
    <citation type="journal article" date="2012" name="BMC Genomics">
        <title>Tools to kill: Genome of one of the most destructive plant pathogenic fungi Macrophomina phaseolina.</title>
        <authorList>
            <person name="Islam M.S."/>
            <person name="Haque M.S."/>
            <person name="Islam M.M."/>
            <person name="Emdad E.M."/>
            <person name="Halim A."/>
            <person name="Hossen Q.M.M."/>
            <person name="Hossain M.Z."/>
            <person name="Ahmed B."/>
            <person name="Rahim S."/>
            <person name="Rahman M.S."/>
            <person name="Alam M.M."/>
            <person name="Hou S."/>
            <person name="Wan X."/>
            <person name="Saito J.A."/>
            <person name="Alam M."/>
        </authorList>
    </citation>
    <scope>NUCLEOTIDE SEQUENCE [LARGE SCALE GENOMIC DNA]</scope>
    <source>
        <strain evidence="2 3">MS6</strain>
    </source>
</reference>
<feature type="compositionally biased region" description="Basic and acidic residues" evidence="1">
    <location>
        <begin position="114"/>
        <end position="123"/>
    </location>
</feature>
<dbReference type="HOGENOM" id="CLU_1321125_0_0_1"/>
<sequence length="208" mass="22782">MPAVPVRTTIANTPLPLSPPPAIELDLSEANIDSTKPGDIRARFRRALKSQEATKNIKCCGLMNANDTAKRLVGHSLPGCEDERSIVVPGGGGQRQQDGRFQRGAHGSASGRLQGDERRERGGDSACALAEQAKRQTVRISGDLLGEEKRCGCAPGRQSDGYRRRSGVHQRFRTSPSPSAVLPMPELWLPAISMRRRREMRQVGRHRT</sequence>
<feature type="region of interest" description="Disordered" evidence="1">
    <location>
        <begin position="84"/>
        <end position="124"/>
    </location>
</feature>
<dbReference type="Proteomes" id="UP000007129">
    <property type="component" value="Unassembled WGS sequence"/>
</dbReference>
<organism evidence="2 3">
    <name type="scientific">Macrophomina phaseolina (strain MS6)</name>
    <name type="common">Charcoal rot fungus</name>
    <dbReference type="NCBI Taxonomy" id="1126212"/>
    <lineage>
        <taxon>Eukaryota</taxon>
        <taxon>Fungi</taxon>
        <taxon>Dikarya</taxon>
        <taxon>Ascomycota</taxon>
        <taxon>Pezizomycotina</taxon>
        <taxon>Dothideomycetes</taxon>
        <taxon>Dothideomycetes incertae sedis</taxon>
        <taxon>Botryosphaeriales</taxon>
        <taxon>Botryosphaeriaceae</taxon>
        <taxon>Macrophomina</taxon>
    </lineage>
</organism>
<dbReference type="EMBL" id="AHHD01000436">
    <property type="protein sequence ID" value="EKG12727.1"/>
    <property type="molecule type" value="Genomic_DNA"/>
</dbReference>
<feature type="region of interest" description="Disordered" evidence="1">
    <location>
        <begin position="155"/>
        <end position="178"/>
    </location>
</feature>
<accession>K2RIL7</accession>